<feature type="chain" id="PRO_5011721592" evidence="2">
    <location>
        <begin position="20"/>
        <end position="1199"/>
    </location>
</feature>
<dbReference type="InterPro" id="IPR051577">
    <property type="entry name" value="MRF-like"/>
</dbReference>
<dbReference type="Proteomes" id="UP000199672">
    <property type="component" value="Unassembled WGS sequence"/>
</dbReference>
<dbReference type="InterPro" id="IPR011049">
    <property type="entry name" value="Serralysin-like_metalloprot_C"/>
</dbReference>
<dbReference type="GO" id="GO:0003700">
    <property type="term" value="F:DNA-binding transcription factor activity"/>
    <property type="evidence" value="ECO:0007669"/>
    <property type="project" value="TreeGrafter"/>
</dbReference>
<dbReference type="GO" id="GO:0016540">
    <property type="term" value="P:protein autoprocessing"/>
    <property type="evidence" value="ECO:0007669"/>
    <property type="project" value="TreeGrafter"/>
</dbReference>
<reference evidence="5" key="1">
    <citation type="submission" date="2016-10" db="EMBL/GenBank/DDBJ databases">
        <authorList>
            <person name="Varghese N."/>
            <person name="Submissions S."/>
        </authorList>
    </citation>
    <scope>NUCLEOTIDE SEQUENCE [LARGE SCALE GENOMIC DNA]</scope>
    <source>
        <strain evidence="5">CGMCC 1.10370</strain>
    </source>
</reference>
<dbReference type="PANTHER" id="PTHR13029:SF18">
    <property type="entry name" value="MYELIN REGULATORY FACTOR HOMOLOG 1"/>
    <property type="match status" value="1"/>
</dbReference>
<keyword evidence="1" id="KW-0175">Coiled coil</keyword>
<evidence type="ECO:0000313" key="5">
    <source>
        <dbReference type="Proteomes" id="UP000199672"/>
    </source>
</evidence>
<feature type="domain" description="Peptidase S74" evidence="3">
    <location>
        <begin position="1087"/>
        <end position="1183"/>
    </location>
</feature>
<protein>
    <submittedName>
        <fullName evidence="4">Chaperone of endosialidase</fullName>
    </submittedName>
</protein>
<dbReference type="EMBL" id="FOMH01000009">
    <property type="protein sequence ID" value="SFD54404.1"/>
    <property type="molecule type" value="Genomic_DNA"/>
</dbReference>
<evidence type="ECO:0000256" key="1">
    <source>
        <dbReference type="SAM" id="Coils"/>
    </source>
</evidence>
<sequence>MNKYLIILLSLLFPCMLLAQNKGIRAVDNKGTIIYVDPSKWFEKESNLFNKNTNGNVAIGLDPENVPSLFNSRLYISNANSNGATPVLKLDTPFDGELTDDLLTWNPSDFSVRKIAISTLSTNDWHILGNAGTDPSNNFIGTTDDQPLIFKINNQQSGALTSVFSGANTSFGHYSLQNPDVAGGGRNNSAFGAGALILNSTGANNTAMGVTALQNNSTGGNNTAIGMNSMSNNIAGSDNTAMGALALFGSTAGSGNTTIGASAGYNVSGNYNTLIGLKSGLSITSGTNNTVIGGSSAGDISVSAANASHELNIGNALYGTGINNAAGANTGKIGINTNDPQAQLDVNGQARVRNLPAGTTTDKIVTADTDGNLRTLLPADLVPATINTLTATNGNLISTVNGVATTPAVPVLISANNGLTSTNGNVQLGGTLTLPATTITTDATHTLAISGLQTVTAPTTTDNLVTADPTSGVLHQRTVADAVGSIAWLTSGNLGTNPTTNFLGTKDDNALMFRVKNIKSGILSNNGPTAFGFQALLNSNGTNNTAFGYNTLTGMNSGTSNVAVGYFALRYNNGGNYNTAMGVNALGSNTTGNQNIAIGNDALKGISTSTGNIAIGYQAGANQTSGGSNIIIGNTIDAASLTGANQLNIGNTLFGTGMNGSIGGGKIGINTTPSVELDVNGQAKVSNLPTGAPTDKIVTADASGNLRTLLPADLVPATINSLTATNGNLISTVNGVATTPAVPVLISANNGLTSTNGNVQLGGTLTTPTTINTNSNSFAISNLPVGAPSDRLVAIDPSSGILKTVTQAMWSTTGNGGTNGGTNFLGTTDNNYLSFKVNNNIAGMIATNTKGNSNVSLGYQTINSYTGTTPYNGAENTAIGTLALNAGGTASDNTALGYGALYKGTSSANTAVGALALNNYTTSSPSVSAGWNTAVGYLAISGQSSNTVPVTGAYNNAMGASALHDNTSGSGNIAIGYNALSINSTGNYNVAIGHNVGSTGAMGTGTGNNNIIIGGVGGATPINVNPSAVNANNELNIGNTLFGININKAIGSGNIGINNRAPAYTLDVTGDINASGSVRASGLALTSDIRYKKNISTIQNPLSLINSLRGTQYEFKVNEFPDRKFSNEKQLGVIAQEVEKVLPELVTTDKDGYKAVNYIGLVPILIEGVKAQQTEIEDLKSEVETLKKQMQEIKDLLNK</sequence>
<dbReference type="Gene3D" id="2.150.10.10">
    <property type="entry name" value="Serralysin-like metalloprotease, C-terminal"/>
    <property type="match status" value="1"/>
</dbReference>
<accession>A0A1I1T6Y7</accession>
<dbReference type="PROSITE" id="PS51688">
    <property type="entry name" value="ICA"/>
    <property type="match status" value="1"/>
</dbReference>
<dbReference type="GO" id="GO:0045893">
    <property type="term" value="P:positive regulation of DNA-templated transcription"/>
    <property type="evidence" value="ECO:0007669"/>
    <property type="project" value="TreeGrafter"/>
</dbReference>
<evidence type="ECO:0000256" key="2">
    <source>
        <dbReference type="SAM" id="SignalP"/>
    </source>
</evidence>
<keyword evidence="5" id="KW-1185">Reference proteome</keyword>
<proteinExistence type="predicted"/>
<dbReference type="AlphaFoldDB" id="A0A1I1T6Y7"/>
<evidence type="ECO:0000259" key="3">
    <source>
        <dbReference type="PROSITE" id="PS51688"/>
    </source>
</evidence>
<name>A0A1I1T6Y7_9FLAO</name>
<feature type="signal peptide" evidence="2">
    <location>
        <begin position="1"/>
        <end position="19"/>
    </location>
</feature>
<dbReference type="STRING" id="739143.SAMN05216297_10935"/>
<dbReference type="InterPro" id="IPR030392">
    <property type="entry name" value="S74_ICA"/>
</dbReference>
<dbReference type="RefSeq" id="WP_167365447.1">
    <property type="nucleotide sequence ID" value="NZ_FOMH01000009.1"/>
</dbReference>
<feature type="coiled-coil region" evidence="1">
    <location>
        <begin position="1169"/>
        <end position="1199"/>
    </location>
</feature>
<dbReference type="Pfam" id="PF13884">
    <property type="entry name" value="Peptidase_S74"/>
    <property type="match status" value="1"/>
</dbReference>
<evidence type="ECO:0000313" key="4">
    <source>
        <dbReference type="EMBL" id="SFD54404.1"/>
    </source>
</evidence>
<gene>
    <name evidence="4" type="ORF">SAMN05216297_10935</name>
</gene>
<organism evidence="4 5">
    <name type="scientific">Flavobacterium phragmitis</name>
    <dbReference type="NCBI Taxonomy" id="739143"/>
    <lineage>
        <taxon>Bacteria</taxon>
        <taxon>Pseudomonadati</taxon>
        <taxon>Bacteroidota</taxon>
        <taxon>Flavobacteriia</taxon>
        <taxon>Flavobacteriales</taxon>
        <taxon>Flavobacteriaceae</taxon>
        <taxon>Flavobacterium</taxon>
    </lineage>
</organism>
<dbReference type="PANTHER" id="PTHR13029">
    <property type="match status" value="1"/>
</dbReference>
<dbReference type="GO" id="GO:0043565">
    <property type="term" value="F:sequence-specific DNA binding"/>
    <property type="evidence" value="ECO:0007669"/>
    <property type="project" value="TreeGrafter"/>
</dbReference>
<keyword evidence="2" id="KW-0732">Signal</keyword>